<evidence type="ECO:0000313" key="1">
    <source>
        <dbReference type="EMBL" id="CAG8638230.1"/>
    </source>
</evidence>
<accession>A0A9N9DK32</accession>
<comment type="caution">
    <text evidence="1">The sequence shown here is derived from an EMBL/GenBank/DDBJ whole genome shotgun (WGS) entry which is preliminary data.</text>
</comment>
<protein>
    <submittedName>
        <fullName evidence="1">7724_t:CDS:1</fullName>
    </submittedName>
</protein>
<sequence length="40" mass="4401">MPCILDCIDKIGSFSSNLSINVLMVVQKYEQAVKIAKGML</sequence>
<dbReference type="AlphaFoldDB" id="A0A9N9DK32"/>
<gene>
    <name evidence="1" type="ORF">CPELLU_LOCUS8724</name>
</gene>
<reference evidence="1" key="1">
    <citation type="submission" date="2021-06" db="EMBL/GenBank/DDBJ databases">
        <authorList>
            <person name="Kallberg Y."/>
            <person name="Tangrot J."/>
            <person name="Rosling A."/>
        </authorList>
    </citation>
    <scope>NUCLEOTIDE SEQUENCE</scope>
    <source>
        <strain evidence="1">FL966</strain>
    </source>
</reference>
<proteinExistence type="predicted"/>
<dbReference type="Proteomes" id="UP000789759">
    <property type="component" value="Unassembled WGS sequence"/>
</dbReference>
<dbReference type="EMBL" id="CAJVQA010006309">
    <property type="protein sequence ID" value="CAG8638230.1"/>
    <property type="molecule type" value="Genomic_DNA"/>
</dbReference>
<evidence type="ECO:0000313" key="2">
    <source>
        <dbReference type="Proteomes" id="UP000789759"/>
    </source>
</evidence>
<organism evidence="1 2">
    <name type="scientific">Cetraspora pellucida</name>
    <dbReference type="NCBI Taxonomy" id="1433469"/>
    <lineage>
        <taxon>Eukaryota</taxon>
        <taxon>Fungi</taxon>
        <taxon>Fungi incertae sedis</taxon>
        <taxon>Mucoromycota</taxon>
        <taxon>Glomeromycotina</taxon>
        <taxon>Glomeromycetes</taxon>
        <taxon>Diversisporales</taxon>
        <taxon>Gigasporaceae</taxon>
        <taxon>Cetraspora</taxon>
    </lineage>
</organism>
<keyword evidence="2" id="KW-1185">Reference proteome</keyword>
<name>A0A9N9DK32_9GLOM</name>